<gene>
    <name evidence="2" type="ORF">VRU48_18735</name>
</gene>
<feature type="transmembrane region" description="Helical" evidence="1">
    <location>
        <begin position="7"/>
        <end position="29"/>
    </location>
</feature>
<feature type="transmembrane region" description="Helical" evidence="1">
    <location>
        <begin position="57"/>
        <end position="79"/>
    </location>
</feature>
<comment type="caution">
    <text evidence="2">The sequence shown here is derived from an EMBL/GenBank/DDBJ whole genome shotgun (WGS) entry which is preliminary data.</text>
</comment>
<evidence type="ECO:0008006" key="4">
    <source>
        <dbReference type="Google" id="ProtNLM"/>
    </source>
</evidence>
<dbReference type="EMBL" id="JAZDQT010000003">
    <property type="protein sequence ID" value="MEE1947170.1"/>
    <property type="molecule type" value="Genomic_DNA"/>
</dbReference>
<keyword evidence="1" id="KW-0472">Membrane</keyword>
<accession>A0ABU7ICF7</accession>
<keyword evidence="1" id="KW-0812">Transmembrane</keyword>
<keyword evidence="3" id="KW-1185">Reference proteome</keyword>
<dbReference type="Proteomes" id="UP001336835">
    <property type="component" value="Unassembled WGS sequence"/>
</dbReference>
<evidence type="ECO:0000256" key="1">
    <source>
        <dbReference type="SAM" id="Phobius"/>
    </source>
</evidence>
<name>A0ABU7ICF7_9SPHI</name>
<feature type="transmembrane region" description="Helical" evidence="1">
    <location>
        <begin position="123"/>
        <end position="145"/>
    </location>
</feature>
<protein>
    <recommendedName>
        <fullName evidence="4">DUF1440 domain-containing protein</fullName>
    </recommendedName>
</protein>
<proteinExistence type="predicted"/>
<feature type="transmembrane region" description="Helical" evidence="1">
    <location>
        <begin position="91"/>
        <end position="111"/>
    </location>
</feature>
<sequence length="156" mass="17243">MNKNLSLIFKAGLLVGTLDILAAFINFYAKTGKNVSIVLKYIASAVFGKEAMSGGTLMAAAGLLFHYLIAFSFTALFALLYPKLWQWFKSVWLITILYGVFIWLLMNLIIVPSTRAPQIPFSWSAGLVNCLILALCIGLPLAYLFRKNDTANSPKN</sequence>
<keyword evidence="1" id="KW-1133">Transmembrane helix</keyword>
<organism evidence="2 3">
    <name type="scientific">Pedobacter albus</name>
    <dbReference type="NCBI Taxonomy" id="3113905"/>
    <lineage>
        <taxon>Bacteria</taxon>
        <taxon>Pseudomonadati</taxon>
        <taxon>Bacteroidota</taxon>
        <taxon>Sphingobacteriia</taxon>
        <taxon>Sphingobacteriales</taxon>
        <taxon>Sphingobacteriaceae</taxon>
        <taxon>Pedobacter</taxon>
    </lineage>
</organism>
<evidence type="ECO:0000313" key="3">
    <source>
        <dbReference type="Proteomes" id="UP001336835"/>
    </source>
</evidence>
<evidence type="ECO:0000313" key="2">
    <source>
        <dbReference type="EMBL" id="MEE1947170.1"/>
    </source>
</evidence>
<dbReference type="RefSeq" id="WP_330109452.1">
    <property type="nucleotide sequence ID" value="NZ_JAZDQT010000003.1"/>
</dbReference>
<reference evidence="2 3" key="1">
    <citation type="submission" date="2024-01" db="EMBL/GenBank/DDBJ databases">
        <title>Pedobacter sp. nov., isolated from fresh soil.</title>
        <authorList>
            <person name="Le N.T.T."/>
        </authorList>
    </citation>
    <scope>NUCLEOTIDE SEQUENCE [LARGE SCALE GENOMIC DNA]</scope>
    <source>
        <strain evidence="2 3">KR3-3</strain>
    </source>
</reference>